<dbReference type="Proteomes" id="UP000824469">
    <property type="component" value="Unassembled WGS sequence"/>
</dbReference>
<accession>A0AA38FU98</accession>
<evidence type="ECO:0000313" key="3">
    <source>
        <dbReference type="Proteomes" id="UP000824469"/>
    </source>
</evidence>
<keyword evidence="3" id="KW-1185">Reference proteome</keyword>
<feature type="non-terminal residue" evidence="2">
    <location>
        <position position="82"/>
    </location>
</feature>
<evidence type="ECO:0000256" key="1">
    <source>
        <dbReference type="SAM" id="MobiDB-lite"/>
    </source>
</evidence>
<reference evidence="2 3" key="1">
    <citation type="journal article" date="2021" name="Nat. Plants">
        <title>The Taxus genome provides insights into paclitaxel biosynthesis.</title>
        <authorList>
            <person name="Xiong X."/>
            <person name="Gou J."/>
            <person name="Liao Q."/>
            <person name="Li Y."/>
            <person name="Zhou Q."/>
            <person name="Bi G."/>
            <person name="Li C."/>
            <person name="Du R."/>
            <person name="Wang X."/>
            <person name="Sun T."/>
            <person name="Guo L."/>
            <person name="Liang H."/>
            <person name="Lu P."/>
            <person name="Wu Y."/>
            <person name="Zhang Z."/>
            <person name="Ro D.K."/>
            <person name="Shang Y."/>
            <person name="Huang S."/>
            <person name="Yan J."/>
        </authorList>
    </citation>
    <scope>NUCLEOTIDE SEQUENCE [LARGE SCALE GENOMIC DNA]</scope>
    <source>
        <strain evidence="2">Ta-2019</strain>
    </source>
</reference>
<dbReference type="EMBL" id="JAHRHJ020000006">
    <property type="protein sequence ID" value="KAH9310617.1"/>
    <property type="molecule type" value="Genomic_DNA"/>
</dbReference>
<feature type="compositionally biased region" description="Low complexity" evidence="1">
    <location>
        <begin position="56"/>
        <end position="67"/>
    </location>
</feature>
<protein>
    <submittedName>
        <fullName evidence="2">Uncharacterized protein</fullName>
    </submittedName>
</protein>
<dbReference type="AlphaFoldDB" id="A0AA38FU98"/>
<feature type="non-terminal residue" evidence="2">
    <location>
        <position position="1"/>
    </location>
</feature>
<sequence length="82" mass="9157">DDEDYVPSHSSEESSDSEPEPSGPLWARKTLQSDGDLVGDPLNERRTHSEFTRPHSFFASASDPPSFQEAYGIPKWDSAMDE</sequence>
<comment type="caution">
    <text evidence="2">The sequence shown here is derived from an EMBL/GenBank/DDBJ whole genome shotgun (WGS) entry which is preliminary data.</text>
</comment>
<organism evidence="2 3">
    <name type="scientific">Taxus chinensis</name>
    <name type="common">Chinese yew</name>
    <name type="synonym">Taxus wallichiana var. chinensis</name>
    <dbReference type="NCBI Taxonomy" id="29808"/>
    <lineage>
        <taxon>Eukaryota</taxon>
        <taxon>Viridiplantae</taxon>
        <taxon>Streptophyta</taxon>
        <taxon>Embryophyta</taxon>
        <taxon>Tracheophyta</taxon>
        <taxon>Spermatophyta</taxon>
        <taxon>Pinopsida</taxon>
        <taxon>Pinidae</taxon>
        <taxon>Conifers II</taxon>
        <taxon>Cupressales</taxon>
        <taxon>Taxaceae</taxon>
        <taxon>Taxus</taxon>
    </lineage>
</organism>
<gene>
    <name evidence="2" type="ORF">KI387_025652</name>
</gene>
<feature type="compositionally biased region" description="Basic and acidic residues" evidence="1">
    <location>
        <begin position="42"/>
        <end position="53"/>
    </location>
</feature>
<name>A0AA38FU98_TAXCH</name>
<feature type="region of interest" description="Disordered" evidence="1">
    <location>
        <begin position="1"/>
        <end position="82"/>
    </location>
</feature>
<evidence type="ECO:0000313" key="2">
    <source>
        <dbReference type="EMBL" id="KAH9310617.1"/>
    </source>
</evidence>
<proteinExistence type="predicted"/>